<dbReference type="PROSITE" id="PS50824">
    <property type="entry name" value="DAPIN"/>
    <property type="match status" value="1"/>
</dbReference>
<dbReference type="RefSeq" id="WP_200674633.1">
    <property type="nucleotide sequence ID" value="NZ_JAACYA010000002.1"/>
</dbReference>
<dbReference type="InterPro" id="IPR004020">
    <property type="entry name" value="DAPIN"/>
</dbReference>
<dbReference type="Gene3D" id="6.10.140.30">
    <property type="entry name" value="Anti-sigma-28 factor FlgM"/>
    <property type="match status" value="1"/>
</dbReference>
<gene>
    <name evidence="3" type="ORF">GWK41_08865</name>
</gene>
<evidence type="ECO:0000256" key="1">
    <source>
        <dbReference type="SAM" id="Coils"/>
    </source>
</evidence>
<feature type="domain" description="Pyrin" evidence="2">
    <location>
        <begin position="1"/>
        <end position="71"/>
    </location>
</feature>
<dbReference type="InterPro" id="IPR031316">
    <property type="entry name" value="FlgM_C"/>
</dbReference>
<dbReference type="InterPro" id="IPR035890">
    <property type="entry name" value="Anti-sigma-28_factor_FlgM_sf"/>
</dbReference>
<dbReference type="EMBL" id="JAACYA010000002">
    <property type="protein sequence ID" value="MBK3333181.1"/>
    <property type="molecule type" value="Genomic_DNA"/>
</dbReference>
<organism evidence="3 4">
    <name type="scientific">Persephonella atlantica</name>
    <dbReference type="NCBI Taxonomy" id="2699429"/>
    <lineage>
        <taxon>Bacteria</taxon>
        <taxon>Pseudomonadati</taxon>
        <taxon>Aquificota</taxon>
        <taxon>Aquificia</taxon>
        <taxon>Aquificales</taxon>
        <taxon>Hydrogenothermaceae</taxon>
        <taxon>Persephonella</taxon>
    </lineage>
</organism>
<dbReference type="Proteomes" id="UP000772812">
    <property type="component" value="Unassembled WGS sequence"/>
</dbReference>
<proteinExistence type="predicted"/>
<keyword evidence="3" id="KW-0966">Cell projection</keyword>
<feature type="coiled-coil region" evidence="1">
    <location>
        <begin position="3"/>
        <end position="49"/>
    </location>
</feature>
<dbReference type="Pfam" id="PF04316">
    <property type="entry name" value="FlgM"/>
    <property type="match status" value="1"/>
</dbReference>
<protein>
    <submittedName>
        <fullName evidence="3">Flagellar biosynthesis anti-sigma factor FlgM</fullName>
    </submittedName>
</protein>
<keyword evidence="3" id="KW-0282">Flagellum</keyword>
<evidence type="ECO:0000259" key="2">
    <source>
        <dbReference type="PROSITE" id="PS50824"/>
    </source>
</evidence>
<keyword evidence="4" id="KW-1185">Reference proteome</keyword>
<evidence type="ECO:0000313" key="4">
    <source>
        <dbReference type="Proteomes" id="UP000772812"/>
    </source>
</evidence>
<accession>A0ABS1GJT5</accession>
<keyword evidence="1" id="KW-0175">Coiled coil</keyword>
<reference evidence="3 4" key="1">
    <citation type="journal article" date="2021" name="Syst. Appl. Microbiol.">
        <title>Persephonella atlantica sp. nov.: How to adapt to physico-chemical gradients in high temperature hydrothermal habitats.</title>
        <authorList>
            <person name="Francois D.X."/>
            <person name="Godfroy A."/>
            <person name="Mathien C."/>
            <person name="Aube J."/>
            <person name="Cathalot C."/>
            <person name="Lesongeur F."/>
            <person name="L'Haridon S."/>
            <person name="Philippon X."/>
            <person name="Roussel E.G."/>
        </authorList>
    </citation>
    <scope>NUCLEOTIDE SEQUENCE [LARGE SCALE GENOMIC DNA]</scope>
    <source>
        <strain evidence="3 4">MO1340</strain>
    </source>
</reference>
<comment type="caution">
    <text evidence="3">The sequence shown here is derived from an EMBL/GenBank/DDBJ whole genome shotgun (WGS) entry which is preliminary data.</text>
</comment>
<name>A0ABS1GJT5_9AQUI</name>
<keyword evidence="3" id="KW-0969">Cilium</keyword>
<evidence type="ECO:0000313" key="3">
    <source>
        <dbReference type="EMBL" id="MBK3333181.1"/>
    </source>
</evidence>
<dbReference type="SUPFAM" id="SSF101498">
    <property type="entry name" value="Anti-sigma factor FlgM"/>
    <property type="match status" value="1"/>
</dbReference>
<sequence length="71" mass="8723">MDKKKIKKILQEALQNLSDEELEKLEQYLQEEKRLRREKIEKLKQLIERGEYDIPPEKVAEKILEFIKKNR</sequence>